<dbReference type="CDD" id="cd00920">
    <property type="entry name" value="Cupredoxin"/>
    <property type="match status" value="2"/>
</dbReference>
<comment type="caution">
    <text evidence="2">The sequence shown here is derived from an EMBL/GenBank/DDBJ whole genome shotgun (WGS) entry which is preliminary data.</text>
</comment>
<feature type="chain" id="PRO_5040379312" evidence="1">
    <location>
        <begin position="21"/>
        <end position="519"/>
    </location>
</feature>
<feature type="signal peptide" evidence="1">
    <location>
        <begin position="1"/>
        <end position="20"/>
    </location>
</feature>
<dbReference type="PANTHER" id="PTHR34883">
    <property type="entry name" value="SERINE-RICH PROTEIN, PUTATIVE-RELATED-RELATED"/>
    <property type="match status" value="1"/>
</dbReference>
<keyword evidence="3" id="KW-1185">Reference proteome</keyword>
<accession>A0A9P1H3W7</accession>
<organism evidence="2 3">
    <name type="scientific">Parascedosporium putredinis</name>
    <dbReference type="NCBI Taxonomy" id="1442378"/>
    <lineage>
        <taxon>Eukaryota</taxon>
        <taxon>Fungi</taxon>
        <taxon>Dikarya</taxon>
        <taxon>Ascomycota</taxon>
        <taxon>Pezizomycotina</taxon>
        <taxon>Sordariomycetes</taxon>
        <taxon>Hypocreomycetidae</taxon>
        <taxon>Microascales</taxon>
        <taxon>Microascaceae</taxon>
        <taxon>Parascedosporium</taxon>
    </lineage>
</organism>
<keyword evidence="1" id="KW-0732">Signal</keyword>
<name>A0A9P1H3W7_9PEZI</name>
<dbReference type="PANTHER" id="PTHR34883:SF15">
    <property type="entry name" value="EXTRACELLULAR SERINE-RICH PROTEIN"/>
    <property type="match status" value="1"/>
</dbReference>
<dbReference type="EMBL" id="CALLCH030000012">
    <property type="protein sequence ID" value="CAI4214921.1"/>
    <property type="molecule type" value="Genomic_DNA"/>
</dbReference>
<reference evidence="2" key="1">
    <citation type="submission" date="2022-11" db="EMBL/GenBank/DDBJ databases">
        <authorList>
            <person name="Scott C."/>
            <person name="Bruce N."/>
        </authorList>
    </citation>
    <scope>NUCLEOTIDE SEQUENCE</scope>
</reference>
<proteinExistence type="predicted"/>
<dbReference type="Proteomes" id="UP000838763">
    <property type="component" value="Unassembled WGS sequence"/>
</dbReference>
<gene>
    <name evidence="2" type="ORF">PPNO1_LOCUS4648</name>
</gene>
<evidence type="ECO:0000256" key="1">
    <source>
        <dbReference type="SAM" id="SignalP"/>
    </source>
</evidence>
<protein>
    <submittedName>
        <fullName evidence="2">Uncharacterized protein</fullName>
    </submittedName>
</protein>
<dbReference type="InterPro" id="IPR008972">
    <property type="entry name" value="Cupredoxin"/>
</dbReference>
<dbReference type="AlphaFoldDB" id="A0A9P1H3W7"/>
<evidence type="ECO:0000313" key="3">
    <source>
        <dbReference type="Proteomes" id="UP000838763"/>
    </source>
</evidence>
<dbReference type="InterPro" id="IPR052953">
    <property type="entry name" value="Ser-rich/MCO-related"/>
</dbReference>
<dbReference type="OrthoDB" id="5415867at2759"/>
<sequence>MARPRTRFFWLLAAASGINAAQHTVQVARDGLAFDPETLVAKAGDVITYTFFSGEHSVTQTTAEDPCRPLASGFHSGSVPARDGQSPVTWRIVVNETEPIYLYSGYQDSCRQGMVQVINPPSGDASLSDLKTSASSVENTASASNTPRGGQRILNIDVGRDSELSFSPSHVEDQLAGTIVQFRFYPQNNSVVQTTYDRPCQPLSGGFSSGFIPIESASADVGFSIVLNDTDPVYFYDAQPTDSHCQNGMVGSINAWGGSLSNATESFLQLLQYTDNMLLETLLYGTTRLTDGGEWEGVFPPTILEALSSTAAQAYIHRTVATTPLRHFGIDIPKPCAYRLPLGTVESFLSTLRTLLLVEIGLYIDFLASDAAGDDAWLAPALASALGAKSRAAGLINMMQNKPAAATVGEALLPSKLAYSFLAARYVSLCSGNDQPNFGKVLPGMQVWATETSPNGGRVMAVDLDFQGSTGPSTDGSAEVPGHLYGHVWAVACGEDGLTADAVAEKALAGPEIVWVAQP</sequence>
<evidence type="ECO:0000313" key="2">
    <source>
        <dbReference type="EMBL" id="CAI4214921.1"/>
    </source>
</evidence>
<dbReference type="SUPFAM" id="SSF49503">
    <property type="entry name" value="Cupredoxins"/>
    <property type="match status" value="2"/>
</dbReference>
<dbReference type="Gene3D" id="2.60.40.420">
    <property type="entry name" value="Cupredoxins - blue copper proteins"/>
    <property type="match status" value="2"/>
</dbReference>